<dbReference type="SUPFAM" id="SSF53474">
    <property type="entry name" value="alpha/beta-Hydrolases"/>
    <property type="match status" value="1"/>
</dbReference>
<proteinExistence type="predicted"/>
<name>A0A0K6IIH2_9GAMM</name>
<dbReference type="PANTHER" id="PTHR35602">
    <property type="entry name" value="ESTERASE YQIA-RELATED"/>
    <property type="match status" value="1"/>
</dbReference>
<accession>A0A0K6IIH2</accession>
<gene>
    <name evidence="1" type="ORF">Ga0061065_102241</name>
</gene>
<dbReference type="Gene3D" id="3.40.50.1820">
    <property type="entry name" value="alpha/beta hydrolase"/>
    <property type="match status" value="1"/>
</dbReference>
<dbReference type="Pfam" id="PF05728">
    <property type="entry name" value="UPF0227"/>
    <property type="match status" value="1"/>
</dbReference>
<dbReference type="RefSeq" id="WP_055461872.1">
    <property type="nucleotide sequence ID" value="NZ_CYHG01000002.1"/>
</dbReference>
<protein>
    <submittedName>
        <fullName evidence="1">Predicted esterase YcpF, UPF0227 family</fullName>
    </submittedName>
</protein>
<dbReference type="Proteomes" id="UP000182769">
    <property type="component" value="Unassembled WGS sequence"/>
</dbReference>
<dbReference type="InterPro" id="IPR029058">
    <property type="entry name" value="AB_hydrolase_fold"/>
</dbReference>
<dbReference type="OrthoDB" id="9814831at2"/>
<reference evidence="2" key="1">
    <citation type="submission" date="2015-08" db="EMBL/GenBank/DDBJ databases">
        <authorList>
            <person name="Varghese N."/>
        </authorList>
    </citation>
    <scope>NUCLEOTIDE SEQUENCE [LARGE SCALE GENOMIC DNA]</scope>
    <source>
        <strain evidence="2">JCM 18476</strain>
    </source>
</reference>
<dbReference type="InterPro" id="IPR008886">
    <property type="entry name" value="UPF0227/Esterase_YqiA"/>
</dbReference>
<keyword evidence="2" id="KW-1185">Reference proteome</keyword>
<evidence type="ECO:0000313" key="2">
    <source>
        <dbReference type="Proteomes" id="UP000182769"/>
    </source>
</evidence>
<dbReference type="STRING" id="1137284.GCA_001418205_00746"/>
<organism evidence="1 2">
    <name type="scientific">Marinomonas fungiae</name>
    <dbReference type="NCBI Taxonomy" id="1137284"/>
    <lineage>
        <taxon>Bacteria</taxon>
        <taxon>Pseudomonadati</taxon>
        <taxon>Pseudomonadota</taxon>
        <taxon>Gammaproteobacteria</taxon>
        <taxon>Oceanospirillales</taxon>
        <taxon>Oceanospirillaceae</taxon>
        <taxon>Marinomonas</taxon>
    </lineage>
</organism>
<sequence>MPHIIYVHGFNSSEFSFKSQQIKARLEALGKSEQFSCPRLPWQPHKAVILLEQKIEELLALKQTVALIGSSLGGFYSAYLSAKYDLKAVLVNPAVEAPTLLRDYLGIQTNPYTFEQYELAEEHMWELEALDRPVCAAKNLWLMLQEEDEVLNYRAALERFPEVARLTCEPGGDHSFIDFERFIDDILRFVGFKVDL</sequence>
<evidence type="ECO:0000313" key="1">
    <source>
        <dbReference type="EMBL" id="CUB02903.1"/>
    </source>
</evidence>
<dbReference type="PANTHER" id="PTHR35602:SF3">
    <property type="entry name" value="ESTERASE YQIA"/>
    <property type="match status" value="1"/>
</dbReference>
<dbReference type="EMBL" id="CYHG01000002">
    <property type="protein sequence ID" value="CUB02903.1"/>
    <property type="molecule type" value="Genomic_DNA"/>
</dbReference>
<dbReference type="AlphaFoldDB" id="A0A0K6IIH2"/>